<proteinExistence type="predicted"/>
<accession>A0A4Z2FD38</accession>
<organism evidence="2 3">
    <name type="scientific">Liparis tanakae</name>
    <name type="common">Tanaka's snailfish</name>
    <dbReference type="NCBI Taxonomy" id="230148"/>
    <lineage>
        <taxon>Eukaryota</taxon>
        <taxon>Metazoa</taxon>
        <taxon>Chordata</taxon>
        <taxon>Craniata</taxon>
        <taxon>Vertebrata</taxon>
        <taxon>Euteleostomi</taxon>
        <taxon>Actinopterygii</taxon>
        <taxon>Neopterygii</taxon>
        <taxon>Teleostei</taxon>
        <taxon>Neoteleostei</taxon>
        <taxon>Acanthomorphata</taxon>
        <taxon>Eupercaria</taxon>
        <taxon>Perciformes</taxon>
        <taxon>Cottioidei</taxon>
        <taxon>Cottales</taxon>
        <taxon>Liparidae</taxon>
        <taxon>Liparis</taxon>
    </lineage>
</organism>
<protein>
    <submittedName>
        <fullName evidence="2">Uncharacterized protein</fullName>
    </submittedName>
</protein>
<sequence length="191" mass="19946">MRGSILGPAVLPRGAVNVDKLQIPFLALKTSKNTRTEKYASQVYEGSVCNAGDPQRLLLGYPAPLIPPMPPHRPCLPPSTPPPAPPPTPVPLLLHWAKMPSPGPWAPDGSNELPVLSRLCHPELEGPDPPFPAPPAAEPPPSTPPPPPATPLSQLPPLPLDPTAEEAVGPEPADPAVAPPLPAPPAWECAM</sequence>
<feature type="compositionally biased region" description="Low complexity" evidence="1">
    <location>
        <begin position="161"/>
        <end position="176"/>
    </location>
</feature>
<name>A0A4Z2FD38_9TELE</name>
<evidence type="ECO:0000313" key="3">
    <source>
        <dbReference type="Proteomes" id="UP000314294"/>
    </source>
</evidence>
<evidence type="ECO:0000256" key="1">
    <source>
        <dbReference type="SAM" id="MobiDB-lite"/>
    </source>
</evidence>
<dbReference type="AlphaFoldDB" id="A0A4Z2FD38"/>
<gene>
    <name evidence="2" type="ORF">EYF80_051004</name>
</gene>
<feature type="compositionally biased region" description="Pro residues" evidence="1">
    <location>
        <begin position="127"/>
        <end position="160"/>
    </location>
</feature>
<evidence type="ECO:0000313" key="2">
    <source>
        <dbReference type="EMBL" id="TNN38820.1"/>
    </source>
</evidence>
<dbReference type="EMBL" id="SRLO01001334">
    <property type="protein sequence ID" value="TNN38820.1"/>
    <property type="molecule type" value="Genomic_DNA"/>
</dbReference>
<comment type="caution">
    <text evidence="2">The sequence shown here is derived from an EMBL/GenBank/DDBJ whole genome shotgun (WGS) entry which is preliminary data.</text>
</comment>
<keyword evidence="3" id="KW-1185">Reference proteome</keyword>
<reference evidence="2 3" key="1">
    <citation type="submission" date="2019-03" db="EMBL/GenBank/DDBJ databases">
        <title>First draft genome of Liparis tanakae, snailfish: a comprehensive survey of snailfish specific genes.</title>
        <authorList>
            <person name="Kim W."/>
            <person name="Song I."/>
            <person name="Jeong J.-H."/>
            <person name="Kim D."/>
            <person name="Kim S."/>
            <person name="Ryu S."/>
            <person name="Song J.Y."/>
            <person name="Lee S.K."/>
        </authorList>
    </citation>
    <scope>NUCLEOTIDE SEQUENCE [LARGE SCALE GENOMIC DNA]</scope>
    <source>
        <tissue evidence="2">Muscle</tissue>
    </source>
</reference>
<feature type="region of interest" description="Disordered" evidence="1">
    <location>
        <begin position="120"/>
        <end position="191"/>
    </location>
</feature>
<dbReference type="Proteomes" id="UP000314294">
    <property type="component" value="Unassembled WGS sequence"/>
</dbReference>